<dbReference type="EMBL" id="FXUV02000015">
    <property type="protein sequence ID" value="SNB61958.1"/>
    <property type="molecule type" value="Genomic_DNA"/>
</dbReference>
<evidence type="ECO:0000313" key="3">
    <source>
        <dbReference type="Proteomes" id="UP000215450"/>
    </source>
</evidence>
<organism evidence="1">
    <name type="scientific">Kingella negevensis</name>
    <dbReference type="NCBI Taxonomy" id="1522312"/>
    <lineage>
        <taxon>Bacteria</taxon>
        <taxon>Pseudomonadati</taxon>
        <taxon>Pseudomonadota</taxon>
        <taxon>Betaproteobacteria</taxon>
        <taxon>Neisseriales</taxon>
        <taxon>Neisseriaceae</taxon>
        <taxon>Kingella</taxon>
    </lineage>
</organism>
<name>A0A238HE90_9NEIS</name>
<keyword evidence="3" id="KW-1185">Reference proteome</keyword>
<reference evidence="1" key="1">
    <citation type="submission" date="2017-05" db="EMBL/GenBank/DDBJ databases">
        <authorList>
            <person name="Song R."/>
            <person name="Chenine A.L."/>
            <person name="Ruprecht R.M."/>
        </authorList>
    </citation>
    <scope>NUCLEOTIDE SEQUENCE</scope>
    <source>
        <strain evidence="1">Kingella_eburonensis</strain>
    </source>
</reference>
<dbReference type="AlphaFoldDB" id="A0A238HE90"/>
<protein>
    <submittedName>
        <fullName evidence="1">Uncharacterized protein</fullName>
    </submittedName>
</protein>
<accession>A0A238HE90</accession>
<dbReference type="Proteomes" id="UP000215450">
    <property type="component" value="Unassembled WGS sequence"/>
</dbReference>
<reference evidence="2 3" key="2">
    <citation type="submission" date="2017-06" db="EMBL/GenBank/DDBJ databases">
        <authorList>
            <person name="Kim H.J."/>
            <person name="Triplett B.A."/>
        </authorList>
    </citation>
    <scope>NUCLEOTIDE SEQUENCE [LARGE SCALE GENOMIC DNA]</scope>
    <source>
        <strain evidence="2">Kingella_eburonensis</strain>
    </source>
</reference>
<dbReference type="GeneID" id="83626703"/>
<sequence>MTTAINFRFFTQPASAFVRVETYSDDSSYPQKVATIQPNSVSGCHIWQFGTHTTDNPLPILTAYFAEIGAENAEYAAQSCVERTNRFVAERQQVFAGRE</sequence>
<evidence type="ECO:0000313" key="2">
    <source>
        <dbReference type="EMBL" id="SNB61958.1"/>
    </source>
</evidence>
<proteinExistence type="predicted"/>
<dbReference type="EMBL" id="FXUV01000013">
    <property type="protein sequence ID" value="SMQ12053.1"/>
    <property type="molecule type" value="Genomic_DNA"/>
</dbReference>
<gene>
    <name evidence="2" type="ORF">KEBURONENSIS_00934</name>
    <name evidence="1" type="ORF">KEBURONENSIS_01062</name>
</gene>
<evidence type="ECO:0000313" key="1">
    <source>
        <dbReference type="EMBL" id="SMQ12053.1"/>
    </source>
</evidence>
<dbReference type="RefSeq" id="WP_032137801.1">
    <property type="nucleotide sequence ID" value="NZ_CCNJ01000066.1"/>
</dbReference>